<evidence type="ECO:0000256" key="7">
    <source>
        <dbReference type="RuleBase" id="RU363059"/>
    </source>
</evidence>
<dbReference type="InterPro" id="IPR007599">
    <property type="entry name" value="DER1"/>
</dbReference>
<comment type="subcellular location">
    <subcellularLocation>
        <location evidence="1 7">Endoplasmic reticulum membrane</location>
        <topology evidence="1 7">Multi-pass membrane protein</topology>
    </subcellularLocation>
</comment>
<feature type="region of interest" description="Disordered" evidence="8">
    <location>
        <begin position="230"/>
        <end position="331"/>
    </location>
</feature>
<keyword evidence="9" id="KW-0560">Oxidoreductase</keyword>
<evidence type="ECO:0000256" key="1">
    <source>
        <dbReference type="ARBA" id="ARBA00004477"/>
    </source>
</evidence>
<keyword evidence="3 7" id="KW-0812">Transmembrane</keyword>
<feature type="compositionally biased region" description="Acidic residues" evidence="8">
    <location>
        <begin position="230"/>
        <end position="242"/>
    </location>
</feature>
<evidence type="ECO:0000256" key="6">
    <source>
        <dbReference type="ARBA" id="ARBA00023136"/>
    </source>
</evidence>
<feature type="transmembrane region" description="Helical" evidence="7">
    <location>
        <begin position="56"/>
        <end position="76"/>
    </location>
</feature>
<keyword evidence="6 7" id="KW-0472">Membrane</keyword>
<sequence>MPNPLETWFTEIPPITRIYVSAACCTSIAVQLGFIHPLQLWLNYESIAHDFQWWRLITNFFYFGPLSIDFGFHIFFLARYSRMMEEGFFRNKPADYVWLMVFSASVLLVISIIVPFASLPFMGSALSFTMVYIWARRNPYVRLNFLGLLVFTAPYLPWVLLIFSLCLGGQIPTGDILGVLVGHIYYFFEDVWPRDPVSQGKKWLATPRIIRWLVEGNRPRDDSIEIGTEQVEEEAEEAEEAQEGQHAVVPGSTADTVSSEEPTLMTGDSLDEGDDIRGDPKEVLPRSTSELSTKPTTTPSPSTTTTSTTPTALSPKQSAVSGSSLNDVPSI</sequence>
<evidence type="ECO:0000256" key="5">
    <source>
        <dbReference type="ARBA" id="ARBA00022989"/>
    </source>
</evidence>
<feature type="transmembrane region" description="Helical" evidence="7">
    <location>
        <begin position="143"/>
        <end position="165"/>
    </location>
</feature>
<dbReference type="EMBL" id="JASEJX010000014">
    <property type="protein sequence ID" value="KAK4515851.1"/>
    <property type="molecule type" value="Genomic_DNA"/>
</dbReference>
<dbReference type="GeneID" id="89954495"/>
<evidence type="ECO:0000256" key="4">
    <source>
        <dbReference type="ARBA" id="ARBA00022824"/>
    </source>
</evidence>
<dbReference type="RefSeq" id="XP_064682517.1">
    <property type="nucleotide sequence ID" value="XM_064830015.1"/>
</dbReference>
<evidence type="ECO:0000256" key="8">
    <source>
        <dbReference type="SAM" id="MobiDB-lite"/>
    </source>
</evidence>
<dbReference type="InterPro" id="IPR035952">
    <property type="entry name" value="Rhomboid-like_sf"/>
</dbReference>
<comment type="function">
    <text evidence="7">May be involved in the degradation of misfolded endoplasmic reticulum (ER) luminal proteins.</text>
</comment>
<feature type="transmembrane region" description="Helical" evidence="7">
    <location>
        <begin position="96"/>
        <end position="122"/>
    </location>
</feature>
<evidence type="ECO:0000256" key="3">
    <source>
        <dbReference type="ARBA" id="ARBA00022692"/>
    </source>
</evidence>
<dbReference type="Proteomes" id="UP001304243">
    <property type="component" value="Unassembled WGS sequence"/>
</dbReference>
<comment type="caution">
    <text evidence="9">The sequence shown here is derived from an EMBL/GenBank/DDBJ whole genome shotgun (WGS) entry which is preliminary data.</text>
</comment>
<dbReference type="Pfam" id="PF04511">
    <property type="entry name" value="DER1"/>
    <property type="match status" value="1"/>
</dbReference>
<dbReference type="PANTHER" id="PTHR11009">
    <property type="entry name" value="DER1-LIKE PROTEIN, DERLIN"/>
    <property type="match status" value="1"/>
</dbReference>
<comment type="similarity">
    <text evidence="2 7">Belongs to the derlin family.</text>
</comment>
<feature type="compositionally biased region" description="Polar residues" evidence="8">
    <location>
        <begin position="316"/>
        <end position="331"/>
    </location>
</feature>
<name>A0AAN7DEA3_9FUNG</name>
<proteinExistence type="inferred from homology"/>
<dbReference type="GO" id="GO:0005789">
    <property type="term" value="C:endoplasmic reticulum membrane"/>
    <property type="evidence" value="ECO:0007669"/>
    <property type="project" value="UniProtKB-SubCell"/>
</dbReference>
<dbReference type="SUPFAM" id="SSF144091">
    <property type="entry name" value="Rhomboid-like"/>
    <property type="match status" value="1"/>
</dbReference>
<gene>
    <name evidence="9" type="ORF">ATC70_010809</name>
</gene>
<feature type="transmembrane region" description="Helical" evidence="7">
    <location>
        <begin position="20"/>
        <end position="44"/>
    </location>
</feature>
<organism evidence="9 10">
    <name type="scientific">Mucor velutinosus</name>
    <dbReference type="NCBI Taxonomy" id="708070"/>
    <lineage>
        <taxon>Eukaryota</taxon>
        <taxon>Fungi</taxon>
        <taxon>Fungi incertae sedis</taxon>
        <taxon>Mucoromycota</taxon>
        <taxon>Mucoromycotina</taxon>
        <taxon>Mucoromycetes</taxon>
        <taxon>Mucorales</taxon>
        <taxon>Mucorineae</taxon>
        <taxon>Mucoraceae</taxon>
        <taxon>Mucor</taxon>
    </lineage>
</organism>
<dbReference type="GO" id="GO:0006950">
    <property type="term" value="P:response to stress"/>
    <property type="evidence" value="ECO:0007669"/>
    <property type="project" value="UniProtKB-ARBA"/>
</dbReference>
<protein>
    <recommendedName>
        <fullName evidence="7">Derlin</fullName>
    </recommendedName>
</protein>
<evidence type="ECO:0000256" key="2">
    <source>
        <dbReference type="ARBA" id="ARBA00008917"/>
    </source>
</evidence>
<evidence type="ECO:0000313" key="10">
    <source>
        <dbReference type="Proteomes" id="UP001304243"/>
    </source>
</evidence>
<feature type="compositionally biased region" description="Low complexity" evidence="8">
    <location>
        <begin position="287"/>
        <end position="315"/>
    </location>
</feature>
<accession>A0AAN7DEA3</accession>
<evidence type="ECO:0000313" key="9">
    <source>
        <dbReference type="EMBL" id="KAK4515851.1"/>
    </source>
</evidence>
<keyword evidence="5 7" id="KW-1133">Transmembrane helix</keyword>
<dbReference type="GO" id="GO:0016491">
    <property type="term" value="F:oxidoreductase activity"/>
    <property type="evidence" value="ECO:0007669"/>
    <property type="project" value="UniProtKB-KW"/>
</dbReference>
<dbReference type="AlphaFoldDB" id="A0AAN7DEA3"/>
<reference evidence="9 10" key="1">
    <citation type="submission" date="2022-11" db="EMBL/GenBank/DDBJ databases">
        <title>Mucor velutinosus strain NIH1002 WGS.</title>
        <authorList>
            <person name="Subramanian P."/>
            <person name="Mullikin J.C."/>
            <person name="Segre J.A."/>
            <person name="Zelazny A.M."/>
        </authorList>
    </citation>
    <scope>NUCLEOTIDE SEQUENCE [LARGE SCALE GENOMIC DNA]</scope>
    <source>
        <strain evidence="9 10">NIH1002</strain>
    </source>
</reference>
<keyword evidence="4 7" id="KW-0256">Endoplasmic reticulum</keyword>
<keyword evidence="10" id="KW-1185">Reference proteome</keyword>
<feature type="compositionally biased region" description="Basic and acidic residues" evidence="8">
    <location>
        <begin position="275"/>
        <end position="284"/>
    </location>
</feature>